<name>A0ABY4EJG8_9BACI</name>
<keyword evidence="3" id="KW-1185">Reference proteome</keyword>
<dbReference type="GO" id="GO:0003677">
    <property type="term" value="F:DNA binding"/>
    <property type="evidence" value="ECO:0007669"/>
    <property type="project" value="UniProtKB-KW"/>
</dbReference>
<organism evidence="2 3">
    <name type="scientific">Halobacillus salinarum</name>
    <dbReference type="NCBI Taxonomy" id="2932257"/>
    <lineage>
        <taxon>Bacteria</taxon>
        <taxon>Bacillati</taxon>
        <taxon>Bacillota</taxon>
        <taxon>Bacilli</taxon>
        <taxon>Bacillales</taxon>
        <taxon>Bacillaceae</taxon>
        <taxon>Halobacillus</taxon>
    </lineage>
</organism>
<dbReference type="Pfam" id="PF12728">
    <property type="entry name" value="HTH_17"/>
    <property type="match status" value="1"/>
</dbReference>
<dbReference type="InterPro" id="IPR010093">
    <property type="entry name" value="SinI_DNA-bd"/>
</dbReference>
<accession>A0ABY4EJG8</accession>
<evidence type="ECO:0000313" key="3">
    <source>
        <dbReference type="Proteomes" id="UP000831787"/>
    </source>
</evidence>
<dbReference type="SUPFAM" id="SSF46955">
    <property type="entry name" value="Putative DNA-binding domain"/>
    <property type="match status" value="1"/>
</dbReference>
<evidence type="ECO:0000313" key="2">
    <source>
        <dbReference type="EMBL" id="UOQ44580.1"/>
    </source>
</evidence>
<dbReference type="Gene3D" id="1.10.10.10">
    <property type="entry name" value="Winged helix-like DNA-binding domain superfamily/Winged helix DNA-binding domain"/>
    <property type="match status" value="1"/>
</dbReference>
<protein>
    <submittedName>
        <fullName evidence="2">Excisionase family DNA-binding protein</fullName>
    </submittedName>
</protein>
<gene>
    <name evidence="2" type="ORF">MUN89_00950</name>
</gene>
<sequence length="92" mass="10797">MSLKLELPEGTLLVSKKELKNVIQEVLEEVEAESTEQDIMTIQETAEYLKVSVPTVRSMITNNEIPYFQRGQIYRLNRLDVKGWIRQKSKWD</sequence>
<proteinExistence type="predicted"/>
<dbReference type="Proteomes" id="UP000831787">
    <property type="component" value="Chromosome"/>
</dbReference>
<dbReference type="RefSeq" id="WP_244710661.1">
    <property type="nucleotide sequence ID" value="NZ_CP095073.1"/>
</dbReference>
<keyword evidence="2" id="KW-0238">DNA-binding</keyword>
<dbReference type="InterPro" id="IPR036388">
    <property type="entry name" value="WH-like_DNA-bd_sf"/>
</dbReference>
<dbReference type="InterPro" id="IPR041657">
    <property type="entry name" value="HTH_17"/>
</dbReference>
<reference evidence="2 3" key="1">
    <citation type="submission" date="2022-04" db="EMBL/GenBank/DDBJ databases">
        <title>Halobacillus sp. isolated from saltern.</title>
        <authorList>
            <person name="Won M."/>
            <person name="Lee C.-M."/>
            <person name="Woen H.-Y."/>
            <person name="Kwon S.-W."/>
        </authorList>
    </citation>
    <scope>NUCLEOTIDE SEQUENCE [LARGE SCALE GENOMIC DNA]</scope>
    <source>
        <strain evidence="2 3">SSBR10-3</strain>
    </source>
</reference>
<dbReference type="InterPro" id="IPR009061">
    <property type="entry name" value="DNA-bd_dom_put_sf"/>
</dbReference>
<evidence type="ECO:0000259" key="1">
    <source>
        <dbReference type="Pfam" id="PF12728"/>
    </source>
</evidence>
<dbReference type="EMBL" id="CP095073">
    <property type="protein sequence ID" value="UOQ44580.1"/>
    <property type="molecule type" value="Genomic_DNA"/>
</dbReference>
<feature type="domain" description="Helix-turn-helix" evidence="1">
    <location>
        <begin position="40"/>
        <end position="88"/>
    </location>
</feature>
<dbReference type="NCBIfam" id="TIGR01764">
    <property type="entry name" value="excise"/>
    <property type="match status" value="1"/>
</dbReference>